<evidence type="ECO:0000313" key="3">
    <source>
        <dbReference type="Proteomes" id="UP001480595"/>
    </source>
</evidence>
<evidence type="ECO:0000256" key="1">
    <source>
        <dbReference type="SAM" id="MobiDB-lite"/>
    </source>
</evidence>
<name>A0ABR1VGA0_9PEZI</name>
<protein>
    <recommendedName>
        <fullName evidence="4">SDR family NAD(P)-dependent oxidoreductase</fullName>
    </recommendedName>
</protein>
<feature type="region of interest" description="Disordered" evidence="1">
    <location>
        <begin position="109"/>
        <end position="131"/>
    </location>
</feature>
<evidence type="ECO:0008006" key="4">
    <source>
        <dbReference type="Google" id="ProtNLM"/>
    </source>
</evidence>
<sequence length="131" mass="13886">MADPGVQNLDHFTATQHQKPGSTLRSAVDGASAQQYHVCIIGASTAIGKGLATSYARAGCRALVRAARGPGFSPSSSRGRPRRFSSSPSSIANSKYCISKRWRRCASRSSWAANSAEKRASLPSRCTRGPC</sequence>
<proteinExistence type="predicted"/>
<keyword evidence="3" id="KW-1185">Reference proteome</keyword>
<dbReference type="EMBL" id="JAQQWL010000006">
    <property type="protein sequence ID" value="KAK8070256.1"/>
    <property type="molecule type" value="Genomic_DNA"/>
</dbReference>
<feature type="compositionally biased region" description="Low complexity" evidence="1">
    <location>
        <begin position="68"/>
        <end position="90"/>
    </location>
</feature>
<dbReference type="Proteomes" id="UP001480595">
    <property type="component" value="Unassembled WGS sequence"/>
</dbReference>
<dbReference type="RefSeq" id="XP_066717550.1">
    <property type="nucleotide sequence ID" value="XM_066858281.1"/>
</dbReference>
<evidence type="ECO:0000313" key="2">
    <source>
        <dbReference type="EMBL" id="KAK8070256.1"/>
    </source>
</evidence>
<gene>
    <name evidence="2" type="ORF">PG994_006872</name>
</gene>
<feature type="region of interest" description="Disordered" evidence="1">
    <location>
        <begin position="1"/>
        <end position="24"/>
    </location>
</feature>
<feature type="compositionally biased region" description="Polar residues" evidence="1">
    <location>
        <begin position="13"/>
        <end position="24"/>
    </location>
</feature>
<dbReference type="GeneID" id="92091344"/>
<comment type="caution">
    <text evidence="2">The sequence shown here is derived from an EMBL/GenBank/DDBJ whole genome shotgun (WGS) entry which is preliminary data.</text>
</comment>
<reference evidence="2 3" key="1">
    <citation type="submission" date="2023-01" db="EMBL/GenBank/DDBJ databases">
        <title>Analysis of 21 Apiospora genomes using comparative genomics revels a genus with tremendous synthesis potential of carbohydrate active enzymes and secondary metabolites.</title>
        <authorList>
            <person name="Sorensen T."/>
        </authorList>
    </citation>
    <scope>NUCLEOTIDE SEQUENCE [LARGE SCALE GENOMIC DNA]</scope>
    <source>
        <strain evidence="2 3">CBS 135458</strain>
    </source>
</reference>
<feature type="region of interest" description="Disordered" evidence="1">
    <location>
        <begin position="67"/>
        <end position="92"/>
    </location>
</feature>
<accession>A0ABR1VGA0</accession>
<organism evidence="2 3">
    <name type="scientific">Apiospora phragmitis</name>
    <dbReference type="NCBI Taxonomy" id="2905665"/>
    <lineage>
        <taxon>Eukaryota</taxon>
        <taxon>Fungi</taxon>
        <taxon>Dikarya</taxon>
        <taxon>Ascomycota</taxon>
        <taxon>Pezizomycotina</taxon>
        <taxon>Sordariomycetes</taxon>
        <taxon>Xylariomycetidae</taxon>
        <taxon>Amphisphaeriales</taxon>
        <taxon>Apiosporaceae</taxon>
        <taxon>Apiospora</taxon>
    </lineage>
</organism>